<organism evidence="2 3">
    <name type="scientific">Mycena chlorophos</name>
    <name type="common">Agaric fungus</name>
    <name type="synonym">Agaricus chlorophos</name>
    <dbReference type="NCBI Taxonomy" id="658473"/>
    <lineage>
        <taxon>Eukaryota</taxon>
        <taxon>Fungi</taxon>
        <taxon>Dikarya</taxon>
        <taxon>Basidiomycota</taxon>
        <taxon>Agaricomycotina</taxon>
        <taxon>Agaricomycetes</taxon>
        <taxon>Agaricomycetidae</taxon>
        <taxon>Agaricales</taxon>
        <taxon>Marasmiineae</taxon>
        <taxon>Mycenaceae</taxon>
        <taxon>Mycena</taxon>
    </lineage>
</organism>
<accession>A0ABQ0L1A7</accession>
<dbReference type="EMBL" id="DF840348">
    <property type="protein sequence ID" value="GAT44920.1"/>
    <property type="molecule type" value="Genomic_DNA"/>
</dbReference>
<sequence>VTPVTVVTAGALTEAPSRAPNKRNEFQTAMCAPNLCHALLRCVRGFDSRRLVWVFNRGEVQDESGAVVPDFMQDEALKHFESGTFALTFSLDVCNNVNCTHDLAHQVFSTLDRRVINSKSNRTRGEILLRARARNLNVLLAQTYDNQHIVALFYGVSCPLPTFVRVPAIQVHDGEIFSHDQLRVEYWLGRQLLHPQFNNISMLAPPNTYAGGVAYGHFYFWRIAFADVVPHGELGLFMNTLSPEGSHNIHLLDTKSFLRGDRDVDAITGDVLTICYRDGKIVDPRLVTTPSAIAARILQKCLFFGRNRASPLGLNLLSLKIEHKMNSNRGFISGRLQPIKTHLAPVFALQPLKAMAEKPNVYSLPRLYLNEDYYLGPPTPLENDRAVRSYIANRDGKNLHIIISGMLVDHHTSPAGDRMLLLSAPGLDAPLLTRIFHANLEALDYLQHAEHPPDFPNEVVFQWCSRPNAISSGSIHVHCPVDTIYGATEWMSDPRLYSDPVINSEIPLGSNTDNLMTPGNILAIVAELTRKEFADIKMNGGTKFRGITTFPRQQDKRRRIDGSGSVFKFTKPIFECKKEGDKGELVLKEQALALTNSPEVIWPHEWSVPSEAQEHFDEVCKKHHIRPITVFNEDNELVSGDEILDAVVGSLVQVSFVLKHYVMKDNLTKEPFDCFSATVVAITVLQNGMPDDLCEYMTARDHRRAAKKEFQEEISREWNASPTPAFTREKALVADENSEASTIGSDVMDTQVASTSTAILNQVAPAAASASTSKVVASAGQPKKTGKTGVNRGGIVSAPRSPTIEHEPATTDGTILSAVARGKRKAVASNPSVEENPASTGDARGSRPKRQRKELNTTDSQEIETDKITQM</sequence>
<evidence type="ECO:0000313" key="3">
    <source>
        <dbReference type="Proteomes" id="UP000815677"/>
    </source>
</evidence>
<protein>
    <submittedName>
        <fullName evidence="2">Uncharacterized protein</fullName>
    </submittedName>
</protein>
<keyword evidence="3" id="KW-1185">Reference proteome</keyword>
<feature type="region of interest" description="Disordered" evidence="1">
    <location>
        <begin position="770"/>
        <end position="871"/>
    </location>
</feature>
<feature type="compositionally biased region" description="Polar residues" evidence="1">
    <location>
        <begin position="829"/>
        <end position="839"/>
    </location>
</feature>
<name>A0ABQ0L1A7_MYCCL</name>
<evidence type="ECO:0000256" key="1">
    <source>
        <dbReference type="SAM" id="MobiDB-lite"/>
    </source>
</evidence>
<gene>
    <name evidence="2" type="ORF">MCHLO_02523</name>
</gene>
<feature type="non-terminal residue" evidence="2">
    <location>
        <position position="1"/>
    </location>
</feature>
<feature type="compositionally biased region" description="Low complexity" evidence="1">
    <location>
        <begin position="770"/>
        <end position="779"/>
    </location>
</feature>
<reference evidence="2" key="1">
    <citation type="submission" date="2014-09" db="EMBL/GenBank/DDBJ databases">
        <title>Genome sequence of the luminous mushroom Mycena chlorophos for searching fungal bioluminescence genes.</title>
        <authorList>
            <person name="Tanaka Y."/>
            <person name="Kasuga D."/>
            <person name="Oba Y."/>
            <person name="Hase S."/>
            <person name="Sato K."/>
            <person name="Oba Y."/>
            <person name="Sakakibara Y."/>
        </authorList>
    </citation>
    <scope>NUCLEOTIDE SEQUENCE</scope>
</reference>
<evidence type="ECO:0000313" key="2">
    <source>
        <dbReference type="EMBL" id="GAT44920.1"/>
    </source>
</evidence>
<proteinExistence type="predicted"/>
<dbReference type="Proteomes" id="UP000815677">
    <property type="component" value="Unassembled WGS sequence"/>
</dbReference>